<protein>
    <submittedName>
        <fullName evidence="1">Uncharacterized protein</fullName>
    </submittedName>
</protein>
<evidence type="ECO:0000313" key="1">
    <source>
        <dbReference type="EMBL" id="PXF40427.1"/>
    </source>
</evidence>
<comment type="caution">
    <text evidence="1">The sequence shown here is derived from an EMBL/GenBank/DDBJ whole genome shotgun (WGS) entry which is preliminary data.</text>
</comment>
<proteinExistence type="predicted"/>
<sequence>MFNNVVFLAARPVTCFGPPDRVIFYLESVRFPFPSQSYNPSNFVLELVIDDGAADDEKEQGSSSSDEPTLCPQQHVICTWETSAPELVPVLMHQSRTLARKRIRPQEGIALPVPQYDNPSVQPTE</sequence>
<name>A0A2V3IED0_9FLOR</name>
<organism evidence="1 2">
    <name type="scientific">Gracilariopsis chorda</name>
    <dbReference type="NCBI Taxonomy" id="448386"/>
    <lineage>
        <taxon>Eukaryota</taxon>
        <taxon>Rhodophyta</taxon>
        <taxon>Florideophyceae</taxon>
        <taxon>Rhodymeniophycidae</taxon>
        <taxon>Gracilariales</taxon>
        <taxon>Gracilariaceae</taxon>
        <taxon>Gracilariopsis</taxon>
    </lineage>
</organism>
<accession>A0A2V3IED0</accession>
<dbReference type="EMBL" id="NBIV01000297">
    <property type="protein sequence ID" value="PXF40427.1"/>
    <property type="molecule type" value="Genomic_DNA"/>
</dbReference>
<dbReference type="Proteomes" id="UP000247409">
    <property type="component" value="Unassembled WGS sequence"/>
</dbReference>
<keyword evidence="2" id="KW-1185">Reference proteome</keyword>
<gene>
    <name evidence="1" type="ORF">BWQ96_09867</name>
</gene>
<evidence type="ECO:0000313" key="2">
    <source>
        <dbReference type="Proteomes" id="UP000247409"/>
    </source>
</evidence>
<dbReference type="AlphaFoldDB" id="A0A2V3IED0"/>
<reference evidence="1 2" key="1">
    <citation type="journal article" date="2018" name="Mol. Biol. Evol.">
        <title>Analysis of the draft genome of the red seaweed Gracilariopsis chorda provides insights into genome size evolution in Rhodophyta.</title>
        <authorList>
            <person name="Lee J."/>
            <person name="Yang E.C."/>
            <person name="Graf L."/>
            <person name="Yang J.H."/>
            <person name="Qiu H."/>
            <person name="Zel Zion U."/>
            <person name="Chan C.X."/>
            <person name="Stephens T.G."/>
            <person name="Weber A.P.M."/>
            <person name="Boo G.H."/>
            <person name="Boo S.M."/>
            <person name="Kim K.M."/>
            <person name="Shin Y."/>
            <person name="Jung M."/>
            <person name="Lee S.J."/>
            <person name="Yim H.S."/>
            <person name="Lee J.H."/>
            <person name="Bhattacharya D."/>
            <person name="Yoon H.S."/>
        </authorList>
    </citation>
    <scope>NUCLEOTIDE SEQUENCE [LARGE SCALE GENOMIC DNA]</scope>
    <source>
        <strain evidence="1 2">SKKU-2015</strain>
        <tissue evidence="1">Whole body</tissue>
    </source>
</reference>